<organism evidence="2">
    <name type="scientific">marine metagenome</name>
    <dbReference type="NCBI Taxonomy" id="408172"/>
    <lineage>
        <taxon>unclassified sequences</taxon>
        <taxon>metagenomes</taxon>
        <taxon>ecological metagenomes</taxon>
    </lineage>
</organism>
<proteinExistence type="predicted"/>
<dbReference type="PANTHER" id="PTHR10362">
    <property type="entry name" value="HISTIDINE AMMONIA-LYASE"/>
    <property type="match status" value="1"/>
</dbReference>
<evidence type="ECO:0000256" key="1">
    <source>
        <dbReference type="ARBA" id="ARBA00023239"/>
    </source>
</evidence>
<gene>
    <name evidence="2" type="ORF">METZ01_LOCUS201526</name>
</gene>
<dbReference type="InterPro" id="IPR001106">
    <property type="entry name" value="Aromatic_Lyase"/>
</dbReference>
<name>A0A382EEB6_9ZZZZ</name>
<dbReference type="PROSITE" id="PS00488">
    <property type="entry name" value="PAL_HISTIDASE"/>
    <property type="match status" value="1"/>
</dbReference>
<sequence>MGTVLISDSSLSWRTFDCLFDGTAHFRLSREAKKSILVSHQLLNNIINTGDQIYGVNTGFGKLSNISIKTEDLKQLQLNLVRSHACGLGKPLGLGVTRITMVLKLMTWAKGYSGISPKLSQLLLDMLNHDILPVIPRKGSVGASGDLAPLAHMACAMIGEGDVFFKDRITSARNALRKSGLKPIVLGPKEGLSLLNGTHVSTALAIRSLSESKRLLTLADISGALSTEASLSSITPFDPKIHKLKKHKGQLDAATNVFRLLKSSEIVKSHQNCDRVQDPYSIRCLPHVHGASREIFTNVEKIIDNELNSVS</sequence>
<evidence type="ECO:0008006" key="3">
    <source>
        <dbReference type="Google" id="ProtNLM"/>
    </source>
</evidence>
<dbReference type="InterPro" id="IPR022313">
    <property type="entry name" value="Phe/His_NH3-lyase_AS"/>
</dbReference>
<dbReference type="InterPro" id="IPR024083">
    <property type="entry name" value="Fumarase/histidase_N"/>
</dbReference>
<keyword evidence="1" id="KW-0456">Lyase</keyword>
<dbReference type="FunFam" id="1.10.275.10:FF:000005">
    <property type="entry name" value="Histidine ammonia-lyase"/>
    <property type="match status" value="1"/>
</dbReference>
<protein>
    <recommendedName>
        <fullName evidence="3">Histidine ammonia-lyase</fullName>
    </recommendedName>
</protein>
<dbReference type="Gene3D" id="1.10.275.10">
    <property type="entry name" value="Fumarase/aspartase (N-terminal domain)"/>
    <property type="match status" value="1"/>
</dbReference>
<dbReference type="InterPro" id="IPR008948">
    <property type="entry name" value="L-Aspartase-like"/>
</dbReference>
<dbReference type="GO" id="GO:0016841">
    <property type="term" value="F:ammonia-lyase activity"/>
    <property type="evidence" value="ECO:0007669"/>
    <property type="project" value="InterPro"/>
</dbReference>
<dbReference type="Gene3D" id="1.20.200.10">
    <property type="entry name" value="Fumarase/aspartase (Central domain)"/>
    <property type="match status" value="1"/>
</dbReference>
<dbReference type="Pfam" id="PF00221">
    <property type="entry name" value="Lyase_aromatic"/>
    <property type="match status" value="1"/>
</dbReference>
<evidence type="ECO:0000313" key="2">
    <source>
        <dbReference type="EMBL" id="SVB48672.1"/>
    </source>
</evidence>
<reference evidence="2" key="1">
    <citation type="submission" date="2018-05" db="EMBL/GenBank/DDBJ databases">
        <authorList>
            <person name="Lanie J.A."/>
            <person name="Ng W.-L."/>
            <person name="Kazmierczak K.M."/>
            <person name="Andrzejewski T.M."/>
            <person name="Davidsen T.M."/>
            <person name="Wayne K.J."/>
            <person name="Tettelin H."/>
            <person name="Glass J.I."/>
            <person name="Rusch D."/>
            <person name="Podicherti R."/>
            <person name="Tsui H.-C.T."/>
            <person name="Winkler M.E."/>
        </authorList>
    </citation>
    <scope>NUCLEOTIDE SEQUENCE</scope>
</reference>
<accession>A0A382EEB6</accession>
<dbReference type="EMBL" id="UINC01043933">
    <property type="protein sequence ID" value="SVB48672.1"/>
    <property type="molecule type" value="Genomic_DNA"/>
</dbReference>
<dbReference type="AlphaFoldDB" id="A0A382EEB6"/>
<dbReference type="CDD" id="cd00332">
    <property type="entry name" value="PAL-HAL"/>
    <property type="match status" value="1"/>
</dbReference>
<dbReference type="SUPFAM" id="SSF48557">
    <property type="entry name" value="L-aspartase-like"/>
    <property type="match status" value="1"/>
</dbReference>
<feature type="non-terminal residue" evidence="2">
    <location>
        <position position="311"/>
    </location>
</feature>